<keyword evidence="4" id="KW-1133">Transmembrane helix</keyword>
<keyword evidence="4" id="KW-0812">Transmembrane</keyword>
<evidence type="ECO:0000256" key="4">
    <source>
        <dbReference type="SAM" id="Phobius"/>
    </source>
</evidence>
<dbReference type="OrthoDB" id="9906043at2759"/>
<reference evidence="6" key="1">
    <citation type="journal article" date="2021" name="Evol. Appl.">
        <title>The genome of the Pyrenean desman and the effects of bottlenecks and inbreeding on the genomic landscape of an endangered species.</title>
        <authorList>
            <person name="Escoda L."/>
            <person name="Castresana J."/>
        </authorList>
    </citation>
    <scope>NUCLEOTIDE SEQUENCE</scope>
    <source>
        <strain evidence="6">IBE-C5619</strain>
    </source>
</reference>
<keyword evidence="7" id="KW-1185">Reference proteome</keyword>
<name>A0A8J6AWV0_GALPY</name>
<proteinExistence type="predicted"/>
<dbReference type="InterPro" id="IPR033992">
    <property type="entry name" value="NKR-like_CTLD"/>
</dbReference>
<dbReference type="Gene3D" id="3.10.100.10">
    <property type="entry name" value="Mannose-Binding Protein A, subunit A"/>
    <property type="match status" value="1"/>
</dbReference>
<sequence>SSGKEPPSAEPLPCAACPEGWIGFGSKCFYFSDDTRNWTSSQQFCASEKANLTHIDSQKEMDFLERYADRFAHWIGLSRESSNDPWEWVDNAGHNVWYVWGLPFLCVHVGLCLVNLSLLFGFRFNVTGDEDYAYLNKGVSSGRGYAERKWICSKPNNYADKCQVHLNPISVLVAVRIPASVQQTCQRPVDGTAHGREDSAGPAASGTGLPGGGAHRSTTPPAPHGRCSRPRLRQNRVYPVDEEHAGLGRIVPDTEDRRGRAQAHSSLLDALEASPERASQQMRL</sequence>
<keyword evidence="4" id="KW-0472">Membrane</keyword>
<protein>
    <submittedName>
        <fullName evidence="6">C-type lectin domain family 2 member D11</fullName>
    </submittedName>
</protein>
<feature type="compositionally biased region" description="Basic and acidic residues" evidence="3">
    <location>
        <begin position="239"/>
        <end position="259"/>
    </location>
</feature>
<keyword evidence="2" id="KW-0430">Lectin</keyword>
<dbReference type="EMBL" id="JAGFMF010010063">
    <property type="protein sequence ID" value="KAG8525122.1"/>
    <property type="molecule type" value="Genomic_DNA"/>
</dbReference>
<dbReference type="GO" id="GO:0009897">
    <property type="term" value="C:external side of plasma membrane"/>
    <property type="evidence" value="ECO:0007669"/>
    <property type="project" value="TreeGrafter"/>
</dbReference>
<comment type="subcellular location">
    <subcellularLocation>
        <location evidence="1">Cell membrane</location>
        <topology evidence="1">Single-pass type II membrane protein</topology>
    </subcellularLocation>
</comment>
<dbReference type="SUPFAM" id="SSF56436">
    <property type="entry name" value="C-type lectin-like"/>
    <property type="match status" value="1"/>
</dbReference>
<dbReference type="PANTHER" id="PTHR45710:SF35">
    <property type="entry name" value="C-TYPE LECTIN DOMAIN FAMILY 2 MEMBER D"/>
    <property type="match status" value="1"/>
</dbReference>
<comment type="caution">
    <text evidence="6">The sequence shown here is derived from an EMBL/GenBank/DDBJ whole genome shotgun (WGS) entry which is preliminary data.</text>
</comment>
<dbReference type="PROSITE" id="PS50041">
    <property type="entry name" value="C_TYPE_LECTIN_2"/>
    <property type="match status" value="1"/>
</dbReference>
<accession>A0A8J6AWV0</accession>
<dbReference type="Proteomes" id="UP000700334">
    <property type="component" value="Unassembled WGS sequence"/>
</dbReference>
<evidence type="ECO:0000256" key="3">
    <source>
        <dbReference type="SAM" id="MobiDB-lite"/>
    </source>
</evidence>
<dbReference type="AlphaFoldDB" id="A0A8J6AWV0"/>
<evidence type="ECO:0000313" key="7">
    <source>
        <dbReference type="Proteomes" id="UP000700334"/>
    </source>
</evidence>
<dbReference type="CDD" id="cd03593">
    <property type="entry name" value="CLECT_NK_receptors_like"/>
    <property type="match status" value="1"/>
</dbReference>
<feature type="transmembrane region" description="Helical" evidence="4">
    <location>
        <begin position="97"/>
        <end position="122"/>
    </location>
</feature>
<dbReference type="InterPro" id="IPR050828">
    <property type="entry name" value="C-type_lectin/matrix_domain"/>
</dbReference>
<dbReference type="Pfam" id="PF00059">
    <property type="entry name" value="Lectin_C"/>
    <property type="match status" value="1"/>
</dbReference>
<dbReference type="InterPro" id="IPR016186">
    <property type="entry name" value="C-type_lectin-like/link_sf"/>
</dbReference>
<feature type="region of interest" description="Disordered" evidence="3">
    <location>
        <begin position="186"/>
        <end position="284"/>
    </location>
</feature>
<feature type="non-terminal residue" evidence="6">
    <location>
        <position position="1"/>
    </location>
</feature>
<dbReference type="PANTHER" id="PTHR45710">
    <property type="entry name" value="C-TYPE LECTIN DOMAIN-CONTAINING PROTEIN 180"/>
    <property type="match status" value="1"/>
</dbReference>
<dbReference type="InterPro" id="IPR016187">
    <property type="entry name" value="CTDL_fold"/>
</dbReference>
<evidence type="ECO:0000256" key="2">
    <source>
        <dbReference type="ARBA" id="ARBA00022734"/>
    </source>
</evidence>
<feature type="domain" description="C-type lectin" evidence="5">
    <location>
        <begin position="24"/>
        <end position="109"/>
    </location>
</feature>
<evidence type="ECO:0000313" key="6">
    <source>
        <dbReference type="EMBL" id="KAG8525122.1"/>
    </source>
</evidence>
<evidence type="ECO:0000259" key="5">
    <source>
        <dbReference type="PROSITE" id="PS50041"/>
    </source>
</evidence>
<gene>
    <name evidence="6" type="ORF">J0S82_009816</name>
</gene>
<dbReference type="SMART" id="SM00034">
    <property type="entry name" value="CLECT"/>
    <property type="match status" value="1"/>
</dbReference>
<evidence type="ECO:0000256" key="1">
    <source>
        <dbReference type="ARBA" id="ARBA00004401"/>
    </source>
</evidence>
<dbReference type="GO" id="GO:0030246">
    <property type="term" value="F:carbohydrate binding"/>
    <property type="evidence" value="ECO:0007669"/>
    <property type="project" value="UniProtKB-KW"/>
</dbReference>
<organism evidence="6 7">
    <name type="scientific">Galemys pyrenaicus</name>
    <name type="common">Iberian desman</name>
    <name type="synonym">Pyrenean desman</name>
    <dbReference type="NCBI Taxonomy" id="202257"/>
    <lineage>
        <taxon>Eukaryota</taxon>
        <taxon>Metazoa</taxon>
        <taxon>Chordata</taxon>
        <taxon>Craniata</taxon>
        <taxon>Vertebrata</taxon>
        <taxon>Euteleostomi</taxon>
        <taxon>Mammalia</taxon>
        <taxon>Eutheria</taxon>
        <taxon>Laurasiatheria</taxon>
        <taxon>Eulipotyphla</taxon>
        <taxon>Talpidae</taxon>
        <taxon>Galemys</taxon>
    </lineage>
</organism>
<dbReference type="InterPro" id="IPR001304">
    <property type="entry name" value="C-type_lectin-like"/>
</dbReference>